<feature type="domain" description="Semialdehyde dehydrogenase NAD-binding" evidence="14">
    <location>
        <begin position="5"/>
        <end position="122"/>
    </location>
</feature>
<dbReference type="GO" id="GO:0009088">
    <property type="term" value="P:threonine biosynthetic process"/>
    <property type="evidence" value="ECO:0007669"/>
    <property type="project" value="UniProtKB-UniRule"/>
</dbReference>
<dbReference type="NCBIfam" id="NF011456">
    <property type="entry name" value="PRK14874.1"/>
    <property type="match status" value="1"/>
</dbReference>
<dbReference type="PANTHER" id="PTHR46278">
    <property type="entry name" value="DEHYDROGENASE, PUTATIVE-RELATED"/>
    <property type="match status" value="1"/>
</dbReference>
<evidence type="ECO:0000256" key="12">
    <source>
        <dbReference type="NCBIfam" id="TIGR01296"/>
    </source>
</evidence>
<dbReference type="CDD" id="cd18131">
    <property type="entry name" value="ASADH_C_bac_euk_like"/>
    <property type="match status" value="1"/>
</dbReference>
<evidence type="ECO:0000256" key="7">
    <source>
        <dbReference type="ARBA" id="ARBA00022915"/>
    </source>
</evidence>
<dbReference type="GO" id="GO:0046983">
    <property type="term" value="F:protein dimerization activity"/>
    <property type="evidence" value="ECO:0007669"/>
    <property type="project" value="InterPro"/>
</dbReference>
<dbReference type="SUPFAM" id="SSF51735">
    <property type="entry name" value="NAD(P)-binding Rossmann-fold domains"/>
    <property type="match status" value="1"/>
</dbReference>
<dbReference type="NCBIfam" id="TIGR01296">
    <property type="entry name" value="asd_B"/>
    <property type="match status" value="1"/>
</dbReference>
<evidence type="ECO:0000256" key="6">
    <source>
        <dbReference type="ARBA" id="ARBA00022857"/>
    </source>
</evidence>
<evidence type="ECO:0000256" key="4">
    <source>
        <dbReference type="ARBA" id="ARBA00022605"/>
    </source>
</evidence>
<dbReference type="RefSeq" id="WP_148697873.1">
    <property type="nucleotide sequence ID" value="NZ_CP017834.1"/>
</dbReference>
<dbReference type="Proteomes" id="UP000184731">
    <property type="component" value="Chromosome"/>
</dbReference>
<dbReference type="Pfam" id="PF02774">
    <property type="entry name" value="Semialdhyde_dhC"/>
    <property type="match status" value="1"/>
</dbReference>
<keyword evidence="5" id="KW-0791">Threonine biosynthesis</keyword>
<sequence>MLELTIGIVGATGVVGQTALDLLADEFTDFKVKKLKLYASRASAGKMVTFCNSKITIEEPNLPSMLECNAILFATEASISTEFIPKLAEHGVLCIDKSSAFRAHPSVPLVVPEVNGHLLNPNELKKFPVVASPNCCTIPLVMVLKPLQDKFGLERVILSTYQSVSGAGKPAIDVLTEETKNFFVNQDLTCGKSEIFPKSIAFNVMPYVAGILDNGDTDEESKIISESRKILNSPKLPLAATSVRVPTFVGHGESVTLELSSKVTASQIKETLSEFPGIQIIDEKSAKDEDLGTYGLFVTPRETHGKDDVFVSRIRNTDVFQNGISLWIVSDNLRKGAALNAIQVINSCAANGTLKALSSK</sequence>
<proteinExistence type="inferred from homology"/>
<evidence type="ECO:0000313" key="15">
    <source>
        <dbReference type="EMBL" id="APJ04122.1"/>
    </source>
</evidence>
<dbReference type="STRING" id="1915309.AXG55_09465"/>
<dbReference type="EC" id="1.2.1.11" evidence="3 12"/>
<keyword evidence="16" id="KW-1185">Reference proteome</keyword>
<keyword evidence="9" id="KW-0457">Lysine biosynthesis</keyword>
<dbReference type="SMART" id="SM00859">
    <property type="entry name" value="Semialdhyde_dh"/>
    <property type="match status" value="1"/>
</dbReference>
<keyword evidence="4" id="KW-0028">Amino-acid biosynthesis</keyword>
<dbReference type="KEGG" id="saqi:AXG55_09465"/>
<keyword evidence="7" id="KW-0220">Diaminopimelate biosynthesis</keyword>
<evidence type="ECO:0000313" key="16">
    <source>
        <dbReference type="Proteomes" id="UP000184731"/>
    </source>
</evidence>
<feature type="active site" description="Proton acceptor" evidence="13">
    <location>
        <position position="251"/>
    </location>
</feature>
<dbReference type="Gene3D" id="3.30.360.10">
    <property type="entry name" value="Dihydrodipicolinate Reductase, domain 2"/>
    <property type="match status" value="1"/>
</dbReference>
<comment type="subunit">
    <text evidence="2">Homodimer.</text>
</comment>
<organism evidence="15 16">
    <name type="scientific">Silvanigrella aquatica</name>
    <dbReference type="NCBI Taxonomy" id="1915309"/>
    <lineage>
        <taxon>Bacteria</taxon>
        <taxon>Pseudomonadati</taxon>
        <taxon>Bdellovibrionota</taxon>
        <taxon>Oligoflexia</taxon>
        <taxon>Silvanigrellales</taxon>
        <taxon>Silvanigrellaceae</taxon>
        <taxon>Silvanigrella</taxon>
    </lineage>
</organism>
<feature type="active site" description="Acyl-thioester intermediate" evidence="13">
    <location>
        <position position="135"/>
    </location>
</feature>
<gene>
    <name evidence="15" type="ORF">AXG55_09465</name>
</gene>
<comment type="catalytic activity">
    <reaction evidence="11">
        <text>L-aspartate 4-semialdehyde + phosphate + NADP(+) = 4-phospho-L-aspartate + NADPH + H(+)</text>
        <dbReference type="Rhea" id="RHEA:24284"/>
        <dbReference type="ChEBI" id="CHEBI:15378"/>
        <dbReference type="ChEBI" id="CHEBI:43474"/>
        <dbReference type="ChEBI" id="CHEBI:57535"/>
        <dbReference type="ChEBI" id="CHEBI:57783"/>
        <dbReference type="ChEBI" id="CHEBI:58349"/>
        <dbReference type="ChEBI" id="CHEBI:537519"/>
        <dbReference type="EC" id="1.2.1.11"/>
    </reaction>
</comment>
<name>A0A1L4D1P9_9BACT</name>
<dbReference type="Gene3D" id="3.40.50.720">
    <property type="entry name" value="NAD(P)-binding Rossmann-like Domain"/>
    <property type="match status" value="1"/>
</dbReference>
<comment type="similarity">
    <text evidence="1">Belongs to the aspartate-semialdehyde dehydrogenase family.</text>
</comment>
<evidence type="ECO:0000256" key="1">
    <source>
        <dbReference type="ARBA" id="ARBA00010584"/>
    </source>
</evidence>
<keyword evidence="6" id="KW-0521">NADP</keyword>
<dbReference type="InterPro" id="IPR036291">
    <property type="entry name" value="NAD(P)-bd_dom_sf"/>
</dbReference>
<evidence type="ECO:0000256" key="9">
    <source>
        <dbReference type="ARBA" id="ARBA00023154"/>
    </source>
</evidence>
<evidence type="ECO:0000259" key="14">
    <source>
        <dbReference type="SMART" id="SM00859"/>
    </source>
</evidence>
<accession>A0A1L4D1P9</accession>
<dbReference type="GO" id="GO:0009097">
    <property type="term" value="P:isoleucine biosynthetic process"/>
    <property type="evidence" value="ECO:0007669"/>
    <property type="project" value="UniProtKB-UniRule"/>
</dbReference>
<evidence type="ECO:0000256" key="3">
    <source>
        <dbReference type="ARBA" id="ARBA00013120"/>
    </source>
</evidence>
<evidence type="ECO:0000256" key="2">
    <source>
        <dbReference type="ARBA" id="ARBA00011738"/>
    </source>
</evidence>
<dbReference type="GO" id="GO:0009089">
    <property type="term" value="P:lysine biosynthetic process via diaminopimelate"/>
    <property type="evidence" value="ECO:0007669"/>
    <property type="project" value="UniProtKB-UniRule"/>
</dbReference>
<evidence type="ECO:0000256" key="11">
    <source>
        <dbReference type="ARBA" id="ARBA00047891"/>
    </source>
</evidence>
<dbReference type="AlphaFoldDB" id="A0A1L4D1P9"/>
<dbReference type="InterPro" id="IPR005986">
    <property type="entry name" value="Asp_semialdehyde_DH_beta"/>
</dbReference>
<evidence type="ECO:0000256" key="10">
    <source>
        <dbReference type="ARBA" id="ARBA00023167"/>
    </source>
</evidence>
<reference evidence="15 16" key="1">
    <citation type="submission" date="2016-10" db="EMBL/GenBank/DDBJ databases">
        <title>Silvanigrella aquatica sp. nov., isolated from a freshwater lake located in the Black Forest, Germany, description of Silvanigrellaceae fam. nov., Silvanigrellales ord. nov., reclassification of the order Bdellovibrionales in the class Oligoflexia, reclassification of the families Bacteriovoracaceae and Halobacteriovoraceae in the new order Bacteriovoracales ord. nov., and reclassification of the family Pseudobacteriovoracaceae in the order Oligoflexiales.</title>
        <authorList>
            <person name="Hahn M.W."/>
            <person name="Schmidt J."/>
            <person name="Koll U."/>
            <person name="Rohde M."/>
            <person name="Verbag S."/>
            <person name="Pitt A."/>
            <person name="Nakai R."/>
            <person name="Naganuma T."/>
            <person name="Lang E."/>
        </authorList>
    </citation>
    <scope>NUCLEOTIDE SEQUENCE [LARGE SCALE GENOMIC DNA]</scope>
    <source>
        <strain evidence="15 16">MWH-Nonnen-W8red</strain>
    </source>
</reference>
<dbReference type="GO" id="GO:0051287">
    <property type="term" value="F:NAD binding"/>
    <property type="evidence" value="ECO:0007669"/>
    <property type="project" value="InterPro"/>
</dbReference>
<protein>
    <recommendedName>
        <fullName evidence="3 12">Aspartate-semialdehyde dehydrogenase</fullName>
        <ecNumber evidence="3 12">1.2.1.11</ecNumber>
    </recommendedName>
</protein>
<dbReference type="GO" id="GO:0019877">
    <property type="term" value="P:diaminopimelate biosynthetic process"/>
    <property type="evidence" value="ECO:0007669"/>
    <property type="project" value="UniProtKB-KW"/>
</dbReference>
<dbReference type="SUPFAM" id="SSF55347">
    <property type="entry name" value="Glyceraldehyde-3-phosphate dehydrogenase-like, C-terminal domain"/>
    <property type="match status" value="1"/>
</dbReference>
<dbReference type="PANTHER" id="PTHR46278:SF2">
    <property type="entry name" value="ASPARTATE-SEMIALDEHYDE DEHYDROGENASE"/>
    <property type="match status" value="1"/>
</dbReference>
<dbReference type="GO" id="GO:0004073">
    <property type="term" value="F:aspartate-semialdehyde dehydrogenase activity"/>
    <property type="evidence" value="ECO:0007669"/>
    <property type="project" value="UniProtKB-UniRule"/>
</dbReference>
<dbReference type="InterPro" id="IPR012280">
    <property type="entry name" value="Semialdhyde_DH_dimer_dom"/>
</dbReference>
<dbReference type="EMBL" id="CP017834">
    <property type="protein sequence ID" value="APJ04122.1"/>
    <property type="molecule type" value="Genomic_DNA"/>
</dbReference>
<dbReference type="Pfam" id="PF01118">
    <property type="entry name" value="Semialdhyde_dh"/>
    <property type="match status" value="1"/>
</dbReference>
<evidence type="ECO:0000256" key="5">
    <source>
        <dbReference type="ARBA" id="ARBA00022697"/>
    </source>
</evidence>
<dbReference type="GO" id="GO:0009086">
    <property type="term" value="P:methionine biosynthetic process"/>
    <property type="evidence" value="ECO:0007669"/>
    <property type="project" value="UniProtKB-UniRule"/>
</dbReference>
<dbReference type="PIRSF" id="PIRSF000148">
    <property type="entry name" value="ASA_dh"/>
    <property type="match status" value="1"/>
</dbReference>
<dbReference type="InterPro" id="IPR000534">
    <property type="entry name" value="Semialdehyde_DH_NAD-bd"/>
</dbReference>
<evidence type="ECO:0000256" key="8">
    <source>
        <dbReference type="ARBA" id="ARBA00023002"/>
    </source>
</evidence>
<evidence type="ECO:0000256" key="13">
    <source>
        <dbReference type="PIRSR" id="PIRSR000148-1"/>
    </source>
</evidence>
<keyword evidence="8" id="KW-0560">Oxidoreductase</keyword>
<dbReference type="OrthoDB" id="5289640at2"/>
<keyword evidence="10" id="KW-0486">Methionine biosynthesis</keyword>
<dbReference type="GO" id="GO:0050661">
    <property type="term" value="F:NADP binding"/>
    <property type="evidence" value="ECO:0007669"/>
    <property type="project" value="InterPro"/>
</dbReference>